<proteinExistence type="inferred from homology"/>
<dbReference type="InterPro" id="IPR023753">
    <property type="entry name" value="FAD/NAD-binding_dom"/>
</dbReference>
<reference evidence="7 8" key="1">
    <citation type="submission" date="2023-09" db="EMBL/GenBank/DDBJ databases">
        <title>Micromonospora halotolerans DSM 45598 genome sequence.</title>
        <authorList>
            <person name="Mo P."/>
        </authorList>
    </citation>
    <scope>NUCLEOTIDE SEQUENCE [LARGE SCALE GENOMIC DNA]</scope>
    <source>
        <strain evidence="7 8">DSM 45598</strain>
    </source>
</reference>
<keyword evidence="3" id="KW-0285">Flavoprotein</keyword>
<name>A0ABY9ZVN8_9ACTN</name>
<organism evidence="7 8">
    <name type="scientific">Micromonospora halotolerans</name>
    <dbReference type="NCBI Taxonomy" id="709879"/>
    <lineage>
        <taxon>Bacteria</taxon>
        <taxon>Bacillati</taxon>
        <taxon>Actinomycetota</taxon>
        <taxon>Actinomycetes</taxon>
        <taxon>Micromonosporales</taxon>
        <taxon>Micromonosporaceae</taxon>
        <taxon>Micromonospora</taxon>
    </lineage>
</organism>
<sequence>MVNTEQKRIVVVGAGYTGMLAALGAAHRGRGRVRVTLINPSERLTERLRMHQIATGQQLADHRIPDLLTGTGIAFVKGWATGIDTAARTVTVSTSDKRVAVDYETLIYALGSTTDSARVPGADAHAYTLNSPRSALHVAEHLKAADQGTFLVCGGGLTGIEAAAEIAESYPKVQVTLLSRSEPGAMMGARARAYLRASLDRLGVAVRAGAEVARVLPDGVELAGGEFVPGDGTLWTTGVRVAPLAADAGITTDETGRIVTDATLRSVSHPDIYAVGDAAAIRQAYGVLHGTCQSGLPTAAHVAENVARQARGKEPRPFRFGYIHQPVSLGRKDAVIQFTHADDTPRRWMLTGRAAVFYKEAVSSSPIKTYGLAKRIAISARMLGATGGRRNRPVTA</sequence>
<evidence type="ECO:0000313" key="8">
    <source>
        <dbReference type="Proteomes" id="UP001303001"/>
    </source>
</evidence>
<evidence type="ECO:0000256" key="3">
    <source>
        <dbReference type="ARBA" id="ARBA00022630"/>
    </source>
</evidence>
<comment type="similarity">
    <text evidence="2">Belongs to the NADH dehydrogenase family.</text>
</comment>
<dbReference type="PANTHER" id="PTHR42913">
    <property type="entry name" value="APOPTOSIS-INDUCING FACTOR 1"/>
    <property type="match status" value="1"/>
</dbReference>
<evidence type="ECO:0000256" key="4">
    <source>
        <dbReference type="ARBA" id="ARBA00022827"/>
    </source>
</evidence>
<dbReference type="InterPro" id="IPR051169">
    <property type="entry name" value="NADH-Q_oxidoreductase"/>
</dbReference>
<dbReference type="Pfam" id="PF07992">
    <property type="entry name" value="Pyr_redox_2"/>
    <property type="match status" value="1"/>
</dbReference>
<evidence type="ECO:0000256" key="1">
    <source>
        <dbReference type="ARBA" id="ARBA00001974"/>
    </source>
</evidence>
<evidence type="ECO:0000256" key="2">
    <source>
        <dbReference type="ARBA" id="ARBA00005272"/>
    </source>
</evidence>
<gene>
    <name evidence="7" type="ORF">RMN56_30090</name>
</gene>
<dbReference type="Proteomes" id="UP001303001">
    <property type="component" value="Chromosome"/>
</dbReference>
<keyword evidence="5" id="KW-0560">Oxidoreductase</keyword>
<protein>
    <submittedName>
        <fullName evidence="7">FAD-dependent oxidoreductase</fullName>
    </submittedName>
</protein>
<dbReference type="InterPro" id="IPR036188">
    <property type="entry name" value="FAD/NAD-bd_sf"/>
</dbReference>
<dbReference type="Gene3D" id="3.50.50.100">
    <property type="match status" value="1"/>
</dbReference>
<feature type="domain" description="FAD/NAD(P)-binding" evidence="6">
    <location>
        <begin position="8"/>
        <end position="303"/>
    </location>
</feature>
<evidence type="ECO:0000313" key="7">
    <source>
        <dbReference type="EMBL" id="WNM39318.1"/>
    </source>
</evidence>
<evidence type="ECO:0000256" key="5">
    <source>
        <dbReference type="ARBA" id="ARBA00023002"/>
    </source>
</evidence>
<dbReference type="PANTHER" id="PTHR42913:SF3">
    <property type="entry name" value="64 KDA MITOCHONDRIAL NADH DEHYDROGENASE (EUROFUNG)"/>
    <property type="match status" value="1"/>
</dbReference>
<dbReference type="PRINTS" id="PR00368">
    <property type="entry name" value="FADPNR"/>
</dbReference>
<dbReference type="SUPFAM" id="SSF51905">
    <property type="entry name" value="FAD/NAD(P)-binding domain"/>
    <property type="match status" value="1"/>
</dbReference>
<keyword evidence="4" id="KW-0274">FAD</keyword>
<evidence type="ECO:0000259" key="6">
    <source>
        <dbReference type="Pfam" id="PF07992"/>
    </source>
</evidence>
<dbReference type="PRINTS" id="PR00411">
    <property type="entry name" value="PNDRDTASEI"/>
</dbReference>
<comment type="cofactor">
    <cofactor evidence="1">
        <name>FAD</name>
        <dbReference type="ChEBI" id="CHEBI:57692"/>
    </cofactor>
</comment>
<keyword evidence="8" id="KW-1185">Reference proteome</keyword>
<dbReference type="RefSeq" id="WP_313721241.1">
    <property type="nucleotide sequence ID" value="NZ_CP134876.1"/>
</dbReference>
<dbReference type="EMBL" id="CP134876">
    <property type="protein sequence ID" value="WNM39318.1"/>
    <property type="molecule type" value="Genomic_DNA"/>
</dbReference>
<accession>A0ABY9ZVN8</accession>